<reference evidence="2 3" key="1">
    <citation type="submission" date="2020-09" db="EMBL/GenBank/DDBJ databases">
        <title>Pseudoxanthomonas sp. CAU 1598 isolated from sand of Yaerae Beach.</title>
        <authorList>
            <person name="Kim W."/>
        </authorList>
    </citation>
    <scope>NUCLEOTIDE SEQUENCE [LARGE SCALE GENOMIC DNA]</scope>
    <source>
        <strain evidence="2 3">CAU 1598</strain>
    </source>
</reference>
<dbReference type="AlphaFoldDB" id="A0AAW3ZSS0"/>
<evidence type="ECO:0000313" key="2">
    <source>
        <dbReference type="EMBL" id="MBD8527905.1"/>
    </source>
</evidence>
<evidence type="ECO:0000259" key="1">
    <source>
        <dbReference type="Pfam" id="PF22751"/>
    </source>
</evidence>
<gene>
    <name evidence="2" type="ORF">IFO71_19330</name>
</gene>
<keyword evidence="3" id="KW-1185">Reference proteome</keyword>
<feature type="domain" description="DUF488" evidence="1">
    <location>
        <begin position="3"/>
        <end position="123"/>
    </location>
</feature>
<sequence>MTVHIVRLGSARGKHEGTRIGTVRRPPRGVPKSEFARQNWYDVWFPLLAPSAETMKLGQSANSEADWKAFCKQYRREMAEPAAAQAIALLACLSQSSDFAVGCYCEHEQRCHRSVLRELLRAAGATLE</sequence>
<dbReference type="EMBL" id="JACYTR010000071">
    <property type="protein sequence ID" value="MBD8527905.1"/>
    <property type="molecule type" value="Genomic_DNA"/>
</dbReference>
<dbReference type="RefSeq" id="WP_192031326.1">
    <property type="nucleotide sequence ID" value="NZ_JACYTR010000071.1"/>
</dbReference>
<evidence type="ECO:0000313" key="3">
    <source>
        <dbReference type="Proteomes" id="UP000613768"/>
    </source>
</evidence>
<name>A0AAW3ZSS0_9GAMM</name>
<dbReference type="Proteomes" id="UP000613768">
    <property type="component" value="Unassembled WGS sequence"/>
</dbReference>
<dbReference type="Pfam" id="PF22751">
    <property type="entry name" value="DUF488-N3a"/>
    <property type="match status" value="1"/>
</dbReference>
<organism evidence="2 3">
    <name type="scientific">Pseudomarimonas arenosa</name>
    <dbReference type="NCBI Taxonomy" id="2774145"/>
    <lineage>
        <taxon>Bacteria</taxon>
        <taxon>Pseudomonadati</taxon>
        <taxon>Pseudomonadota</taxon>
        <taxon>Gammaproteobacteria</taxon>
        <taxon>Lysobacterales</taxon>
        <taxon>Lysobacteraceae</taxon>
        <taxon>Pseudomarimonas</taxon>
    </lineage>
</organism>
<proteinExistence type="predicted"/>
<comment type="caution">
    <text evidence="2">The sequence shown here is derived from an EMBL/GenBank/DDBJ whole genome shotgun (WGS) entry which is preliminary data.</text>
</comment>
<protein>
    <submittedName>
        <fullName evidence="2">DUF488 family protein</fullName>
    </submittedName>
</protein>
<dbReference type="InterPro" id="IPR054495">
    <property type="entry name" value="DUF488-N3a"/>
</dbReference>
<accession>A0AAW3ZSS0</accession>